<organism evidence="3 4">
    <name type="scientific">Desulfobacca acetoxidans (strain ATCC 700848 / DSM 11109 / ASRB2)</name>
    <dbReference type="NCBI Taxonomy" id="880072"/>
    <lineage>
        <taxon>Bacteria</taxon>
        <taxon>Pseudomonadati</taxon>
        <taxon>Thermodesulfobacteriota</taxon>
        <taxon>Desulfobaccia</taxon>
        <taxon>Desulfobaccales</taxon>
        <taxon>Desulfobaccaceae</taxon>
        <taxon>Desulfobacca</taxon>
    </lineage>
</organism>
<reference evidence="4" key="2">
    <citation type="submission" date="2011-03" db="EMBL/GenBank/DDBJ databases">
        <title>The complete genome of Desulfobacca acetoxidans DSM 11109.</title>
        <authorList>
            <consortium name="US DOE Joint Genome Institute (JGI-PGF)"/>
            <person name="Lucas S."/>
            <person name="Copeland A."/>
            <person name="Lapidus A."/>
            <person name="Bruce D."/>
            <person name="Goodwin L."/>
            <person name="Pitluck S."/>
            <person name="Peters L."/>
            <person name="Kyrpides N."/>
            <person name="Mavromatis K."/>
            <person name="Ivanova N."/>
            <person name="Ovchinnikova G."/>
            <person name="Teshima H."/>
            <person name="Detter J.C."/>
            <person name="Han C."/>
            <person name="Land M."/>
            <person name="Hauser L."/>
            <person name="Markowitz V."/>
            <person name="Cheng J.-F."/>
            <person name="Hugenholtz P."/>
            <person name="Woyke T."/>
            <person name="Wu D."/>
            <person name="Spring S."/>
            <person name="Schueler E."/>
            <person name="Brambilla E."/>
            <person name="Klenk H.-P."/>
            <person name="Eisen J.A."/>
        </authorList>
    </citation>
    <scope>NUCLEOTIDE SEQUENCE [LARGE SCALE GENOMIC DNA]</scope>
    <source>
        <strain evidence="4">ATCC 700848 / DSM 11109 / ASRB2</strain>
    </source>
</reference>
<name>F2NJ07_DESAR</name>
<gene>
    <name evidence="3" type="ordered locus">Desac_0066</name>
</gene>
<feature type="transmembrane region" description="Helical" evidence="1">
    <location>
        <begin position="130"/>
        <end position="147"/>
    </location>
</feature>
<dbReference type="HOGENOM" id="CLU_105325_1_1_7"/>
<keyword evidence="1" id="KW-1133">Transmembrane helix</keyword>
<dbReference type="EMBL" id="CP002629">
    <property type="protein sequence ID" value="AEB07965.1"/>
    <property type="molecule type" value="Genomic_DNA"/>
</dbReference>
<feature type="signal peptide" evidence="2">
    <location>
        <begin position="1"/>
        <end position="25"/>
    </location>
</feature>
<keyword evidence="4" id="KW-1185">Reference proteome</keyword>
<dbReference type="STRING" id="880072.Desac_0066"/>
<keyword evidence="2" id="KW-0732">Signal</keyword>
<dbReference type="Proteomes" id="UP000000483">
    <property type="component" value="Chromosome"/>
</dbReference>
<evidence type="ECO:0000256" key="1">
    <source>
        <dbReference type="SAM" id="Phobius"/>
    </source>
</evidence>
<keyword evidence="1" id="KW-0812">Transmembrane</keyword>
<proteinExistence type="predicted"/>
<dbReference type="OrthoDB" id="9815598at2"/>
<reference evidence="3 4" key="1">
    <citation type="journal article" date="2011" name="Stand. Genomic Sci.">
        <title>Complete genome sequence of the acetate-degrading sulfate reducer Desulfobacca acetoxidans type strain (ASRB2).</title>
        <authorList>
            <person name="Goker M."/>
            <person name="Teshima H."/>
            <person name="Lapidus A."/>
            <person name="Nolan M."/>
            <person name="Lucas S."/>
            <person name="Hammon N."/>
            <person name="Deshpande S."/>
            <person name="Cheng J.F."/>
            <person name="Tapia R."/>
            <person name="Han C."/>
            <person name="Goodwin L."/>
            <person name="Pitluck S."/>
            <person name="Huntemann M."/>
            <person name="Liolios K."/>
            <person name="Ivanova N."/>
            <person name="Pagani I."/>
            <person name="Mavromatis K."/>
            <person name="Ovchinikova G."/>
            <person name="Pati A."/>
            <person name="Chen A."/>
            <person name="Palaniappan K."/>
            <person name="Land M."/>
            <person name="Hauser L."/>
            <person name="Brambilla E.M."/>
            <person name="Rohde M."/>
            <person name="Spring S."/>
            <person name="Detter J.C."/>
            <person name="Woyke T."/>
            <person name="Bristow J."/>
            <person name="Eisen J.A."/>
            <person name="Markowitz V."/>
            <person name="Hugenholtz P."/>
            <person name="Kyrpides N.C."/>
            <person name="Klenk H.P."/>
        </authorList>
    </citation>
    <scope>NUCLEOTIDE SEQUENCE [LARGE SCALE GENOMIC DNA]</scope>
    <source>
        <strain evidence="4">ATCC 700848 / DSM 11109 / ASRB2</strain>
    </source>
</reference>
<evidence type="ECO:0000313" key="3">
    <source>
        <dbReference type="EMBL" id="AEB07965.1"/>
    </source>
</evidence>
<feature type="chain" id="PRO_5003282672" description="Carboxypeptidase regulatory-like domain-containing protein" evidence="2">
    <location>
        <begin position="26"/>
        <end position="169"/>
    </location>
</feature>
<dbReference type="AlphaFoldDB" id="F2NJ07"/>
<dbReference type="KEGG" id="dao:Desac_0066"/>
<evidence type="ECO:0000313" key="4">
    <source>
        <dbReference type="Proteomes" id="UP000000483"/>
    </source>
</evidence>
<accession>F2NJ07</accession>
<evidence type="ECO:0000256" key="2">
    <source>
        <dbReference type="SAM" id="SignalP"/>
    </source>
</evidence>
<dbReference type="eggNOG" id="COG5266">
    <property type="taxonomic scope" value="Bacteria"/>
</dbReference>
<dbReference type="RefSeq" id="WP_013705080.1">
    <property type="nucleotide sequence ID" value="NC_015388.1"/>
</dbReference>
<evidence type="ECO:0008006" key="5">
    <source>
        <dbReference type="Google" id="ProtNLM"/>
    </source>
</evidence>
<sequence>MVQARCWELAAFLGMLFLLPQPALPHGVEGSIEKGGLVVVAKYVGDEPMSYAKVTITSPASEKPFQTGRADHNGKFAFVPDLPGEWRFVADDEMGHRLSMTVKVDENSLAEPTGPLPQPPSGSKDLTSRAFFGVAVFLMAASLMFWWQGKKVRQGAMLAQAKKKPDTTT</sequence>
<keyword evidence="1" id="KW-0472">Membrane</keyword>
<protein>
    <recommendedName>
        <fullName evidence="5">Carboxypeptidase regulatory-like domain-containing protein</fullName>
    </recommendedName>
</protein>